<keyword evidence="1" id="KW-0812">Transmembrane</keyword>
<feature type="domain" description="BTB" evidence="2">
    <location>
        <begin position="16"/>
        <end position="111"/>
    </location>
</feature>
<sequence length="395" mass="46576">MKQYLQAQEQQINLNTVFTILIGGRTFYISWKSLLSDGPTNFFTRHFMKTKARLIHIDRSPETFELIIRHLRGYPVVAKDECQHQDLLNDSHYYGLKRLTKYLKQFIYVQVGNKTFRLKWDLFNKGIEQRSRIHSLQTCLLTSKIVLQDGPHNYFTGPLKHDLLAPHTHDLGQSPPIMIQRDPETFKDMIRHLQGYHIQVRDEEHRLRLLSDAQFYLFRKLRDKLTTVTTEQFHSEIVLHIKDIRPSQFQFDQDQIGYLHDKKLFHPIIQLDDVNVCYHSTNSFVLEGDDIQLTKDPQWTIAKEVHVDKDCAIIIQENQSELHLRLPAYLQDLETESKTQCTAHPNCWIAWFGIEKALSRVSADANESKLHMSVEKMQIVRSRLQANMKRDFLEN</sequence>
<proteinExistence type="predicted"/>
<dbReference type="InterPro" id="IPR011333">
    <property type="entry name" value="SKP1/BTB/POZ_sf"/>
</dbReference>
<dbReference type="PANTHER" id="PTHR31758">
    <property type="entry name" value="BTB/POZ DOMAIN-CONTAINING PROTEIN YLR108C"/>
    <property type="match status" value="1"/>
</dbReference>
<feature type="domain" description="BTB" evidence="2">
    <location>
        <begin position="129"/>
        <end position="233"/>
    </location>
</feature>
<dbReference type="InterPro" id="IPR003131">
    <property type="entry name" value="T1-type_BTB"/>
</dbReference>
<dbReference type="EMBL" id="KE124125">
    <property type="protein sequence ID" value="EPB82201.1"/>
    <property type="molecule type" value="Genomic_DNA"/>
</dbReference>
<dbReference type="Proteomes" id="UP000014254">
    <property type="component" value="Unassembled WGS sequence"/>
</dbReference>
<dbReference type="Gene3D" id="3.30.710.10">
    <property type="entry name" value="Potassium Channel Kv1.1, Chain A"/>
    <property type="match status" value="2"/>
</dbReference>
<evidence type="ECO:0000313" key="4">
    <source>
        <dbReference type="Proteomes" id="UP000014254"/>
    </source>
</evidence>
<name>S2IWW0_MUCC1</name>
<dbReference type="PANTHER" id="PTHR31758:SF2">
    <property type="entry name" value="BTB_POZ DOMAIN-CONTAINING PROTEIN YLR108C"/>
    <property type="match status" value="1"/>
</dbReference>
<dbReference type="InterPro" id="IPR000210">
    <property type="entry name" value="BTB/POZ_dom"/>
</dbReference>
<dbReference type="SUPFAM" id="SSF54695">
    <property type="entry name" value="POZ domain"/>
    <property type="match status" value="2"/>
</dbReference>
<accession>S2IWW0</accession>
<dbReference type="eggNOG" id="ENOG502QRM9">
    <property type="taxonomic scope" value="Eukaryota"/>
</dbReference>
<dbReference type="VEuPathDB" id="FungiDB:HMPREF1544_11045"/>
<dbReference type="STRING" id="1220926.S2IWW0"/>
<evidence type="ECO:0000256" key="1">
    <source>
        <dbReference type="SAM" id="Phobius"/>
    </source>
</evidence>
<evidence type="ECO:0000259" key="2">
    <source>
        <dbReference type="SMART" id="SM00225"/>
    </source>
</evidence>
<dbReference type="GO" id="GO:0051260">
    <property type="term" value="P:protein homooligomerization"/>
    <property type="evidence" value="ECO:0007669"/>
    <property type="project" value="InterPro"/>
</dbReference>
<dbReference type="Pfam" id="PF02214">
    <property type="entry name" value="BTB_2"/>
    <property type="match status" value="1"/>
</dbReference>
<evidence type="ECO:0000313" key="3">
    <source>
        <dbReference type="EMBL" id="EPB82201.1"/>
    </source>
</evidence>
<keyword evidence="4" id="KW-1185">Reference proteome</keyword>
<dbReference type="AlphaFoldDB" id="S2IWW0"/>
<feature type="transmembrane region" description="Helical" evidence="1">
    <location>
        <begin position="12"/>
        <end position="31"/>
    </location>
</feature>
<keyword evidence="1" id="KW-1133">Transmembrane helix</keyword>
<dbReference type="OrthoDB" id="2414723at2759"/>
<protein>
    <recommendedName>
        <fullName evidence="2">BTB domain-containing protein</fullName>
    </recommendedName>
</protein>
<keyword evidence="1" id="KW-0472">Membrane</keyword>
<dbReference type="OMA" id="NDSHYYG"/>
<reference evidence="4" key="1">
    <citation type="submission" date="2013-05" db="EMBL/GenBank/DDBJ databases">
        <title>The Genome sequence of Mucor circinelloides f. circinelloides 1006PhL.</title>
        <authorList>
            <consortium name="The Broad Institute Genomics Platform"/>
            <person name="Cuomo C."/>
            <person name="Earl A."/>
            <person name="Findley K."/>
            <person name="Lee S.C."/>
            <person name="Walker B."/>
            <person name="Young S."/>
            <person name="Zeng Q."/>
            <person name="Gargeya S."/>
            <person name="Fitzgerald M."/>
            <person name="Haas B."/>
            <person name="Abouelleil A."/>
            <person name="Allen A.W."/>
            <person name="Alvarado L."/>
            <person name="Arachchi H.M."/>
            <person name="Berlin A.M."/>
            <person name="Chapman S.B."/>
            <person name="Gainer-Dewar J."/>
            <person name="Goldberg J."/>
            <person name="Griggs A."/>
            <person name="Gujja S."/>
            <person name="Hansen M."/>
            <person name="Howarth C."/>
            <person name="Imamovic A."/>
            <person name="Ireland A."/>
            <person name="Larimer J."/>
            <person name="McCowan C."/>
            <person name="Murphy C."/>
            <person name="Pearson M."/>
            <person name="Poon T.W."/>
            <person name="Priest M."/>
            <person name="Roberts A."/>
            <person name="Saif S."/>
            <person name="Shea T."/>
            <person name="Sisk P."/>
            <person name="Sykes S."/>
            <person name="Wortman J."/>
            <person name="Nusbaum C."/>
            <person name="Birren B."/>
        </authorList>
    </citation>
    <scope>NUCLEOTIDE SEQUENCE [LARGE SCALE GENOMIC DNA]</scope>
    <source>
        <strain evidence="4">1006PhL</strain>
    </source>
</reference>
<dbReference type="InParanoid" id="S2IWW0"/>
<gene>
    <name evidence="3" type="ORF">HMPREF1544_11045</name>
</gene>
<organism evidence="3 4">
    <name type="scientific">Mucor circinelloides f. circinelloides (strain 1006PhL)</name>
    <name type="common">Mucormycosis agent</name>
    <name type="synonym">Calyptromyces circinelloides</name>
    <dbReference type="NCBI Taxonomy" id="1220926"/>
    <lineage>
        <taxon>Eukaryota</taxon>
        <taxon>Fungi</taxon>
        <taxon>Fungi incertae sedis</taxon>
        <taxon>Mucoromycota</taxon>
        <taxon>Mucoromycotina</taxon>
        <taxon>Mucoromycetes</taxon>
        <taxon>Mucorales</taxon>
        <taxon>Mucorineae</taxon>
        <taxon>Mucoraceae</taxon>
        <taxon>Mucor</taxon>
    </lineage>
</organism>
<dbReference type="SMART" id="SM00225">
    <property type="entry name" value="BTB"/>
    <property type="match status" value="2"/>
</dbReference>